<feature type="domain" description="HTH luxR-type" evidence="4">
    <location>
        <begin position="311"/>
        <end position="368"/>
    </location>
</feature>
<keyword evidence="6" id="KW-1185">Reference proteome</keyword>
<dbReference type="InterPro" id="IPR016032">
    <property type="entry name" value="Sig_transdc_resp-reg_C-effctor"/>
</dbReference>
<dbReference type="Pfam" id="PF00196">
    <property type="entry name" value="GerE"/>
    <property type="match status" value="1"/>
</dbReference>
<organism evidence="5 6">
    <name type="scientific">Bradyrhizobium macuxiense</name>
    <dbReference type="NCBI Taxonomy" id="1755647"/>
    <lineage>
        <taxon>Bacteria</taxon>
        <taxon>Pseudomonadati</taxon>
        <taxon>Pseudomonadota</taxon>
        <taxon>Alphaproteobacteria</taxon>
        <taxon>Hyphomicrobiales</taxon>
        <taxon>Nitrobacteraceae</taxon>
        <taxon>Bradyrhizobium</taxon>
    </lineage>
</organism>
<dbReference type="PANTHER" id="PTHR44688:SF16">
    <property type="entry name" value="DNA-BINDING TRANSCRIPTIONAL ACTIVATOR DEVR_DOSR"/>
    <property type="match status" value="1"/>
</dbReference>
<evidence type="ECO:0000313" key="5">
    <source>
        <dbReference type="EMBL" id="TWB96296.1"/>
    </source>
</evidence>
<evidence type="ECO:0000259" key="4">
    <source>
        <dbReference type="SMART" id="SM00421"/>
    </source>
</evidence>
<dbReference type="Gene3D" id="1.10.10.10">
    <property type="entry name" value="Winged helix-like DNA-binding domain superfamily/Winged helix DNA-binding domain"/>
    <property type="match status" value="1"/>
</dbReference>
<name>A0A560LL79_9BRAD</name>
<dbReference type="EMBL" id="VITY01000008">
    <property type="protein sequence ID" value="TWB96296.1"/>
    <property type="molecule type" value="Genomic_DNA"/>
</dbReference>
<protein>
    <submittedName>
        <fullName evidence="5">Regulatory LuxR family protein</fullName>
    </submittedName>
</protein>
<dbReference type="PANTHER" id="PTHR44688">
    <property type="entry name" value="DNA-BINDING TRANSCRIPTIONAL ACTIVATOR DEVR_DOSR"/>
    <property type="match status" value="1"/>
</dbReference>
<accession>A0A560LL79</accession>
<dbReference type="AlphaFoldDB" id="A0A560LL79"/>
<sequence>MTSEAALLSELIGLVYDAALDPALWPRALEQACVFVGGSSGNLFWHDAATEQSAVLHLFNIEPHYTKLYYEKYLPLNPIFPAATFYDAGHVYGSTDLVPFEEMVETVFYDGWMRPQGIIDFVGASVEKSATSSSIIAVLMNEEDGPVDADNRRRLALILPHLQRAVSIGRLFDQSRAAQAVLTQTLDHVTAAVFLVGPSARLVFANGPGRALLDEGALLVERMGALTAVSPEAQRALRAALAAAENGNAAGGNPGPIPLLTSLRGDSFAYVLPLTTGDRQRTGALHSAVAAVFVRKTSPANPPPLEALAKLYKLTASEVRIVDAVMKVTGVRALAETLGLTQATVKTHLHNVFRKTNTAGQTELVKLIAGFAPSEQE</sequence>
<dbReference type="GO" id="GO:0006355">
    <property type="term" value="P:regulation of DNA-templated transcription"/>
    <property type="evidence" value="ECO:0007669"/>
    <property type="project" value="InterPro"/>
</dbReference>
<dbReference type="InterPro" id="IPR000792">
    <property type="entry name" value="Tscrpt_reg_LuxR_C"/>
</dbReference>
<dbReference type="GO" id="GO:0003677">
    <property type="term" value="F:DNA binding"/>
    <property type="evidence" value="ECO:0007669"/>
    <property type="project" value="UniProtKB-KW"/>
</dbReference>
<dbReference type="Proteomes" id="UP000321304">
    <property type="component" value="Unassembled WGS sequence"/>
</dbReference>
<dbReference type="InterPro" id="IPR036388">
    <property type="entry name" value="WH-like_DNA-bd_sf"/>
</dbReference>
<evidence type="ECO:0000313" key="6">
    <source>
        <dbReference type="Proteomes" id="UP000321304"/>
    </source>
</evidence>
<evidence type="ECO:0000256" key="2">
    <source>
        <dbReference type="ARBA" id="ARBA00023125"/>
    </source>
</evidence>
<proteinExistence type="predicted"/>
<dbReference type="RefSeq" id="WP_167529172.1">
    <property type="nucleotide sequence ID" value="NZ_VITY01000008.1"/>
</dbReference>
<dbReference type="SMART" id="SM00421">
    <property type="entry name" value="HTH_LUXR"/>
    <property type="match status" value="1"/>
</dbReference>
<evidence type="ECO:0000256" key="3">
    <source>
        <dbReference type="ARBA" id="ARBA00023163"/>
    </source>
</evidence>
<keyword evidence="3" id="KW-0804">Transcription</keyword>
<comment type="caution">
    <text evidence="5">The sequence shown here is derived from an EMBL/GenBank/DDBJ whole genome shotgun (WGS) entry which is preliminary data.</text>
</comment>
<keyword evidence="1" id="KW-0805">Transcription regulation</keyword>
<reference evidence="5 6" key="1">
    <citation type="submission" date="2019-06" db="EMBL/GenBank/DDBJ databases">
        <title>Genomic Encyclopedia of Type Strains, Phase IV (KMG-V): Genome sequencing to study the core and pangenomes of soil and plant-associated prokaryotes.</title>
        <authorList>
            <person name="Whitman W."/>
        </authorList>
    </citation>
    <scope>NUCLEOTIDE SEQUENCE [LARGE SCALE GENOMIC DNA]</scope>
    <source>
        <strain evidence="5 6">BR 10355</strain>
    </source>
</reference>
<dbReference type="SUPFAM" id="SSF46894">
    <property type="entry name" value="C-terminal effector domain of the bipartite response regulators"/>
    <property type="match status" value="1"/>
</dbReference>
<evidence type="ECO:0000256" key="1">
    <source>
        <dbReference type="ARBA" id="ARBA00023015"/>
    </source>
</evidence>
<keyword evidence="2" id="KW-0238">DNA-binding</keyword>
<gene>
    <name evidence="5" type="ORF">FBZ93_108338</name>
</gene>